<evidence type="ECO:0000313" key="9">
    <source>
        <dbReference type="EMBL" id="HJC11962.1"/>
    </source>
</evidence>
<keyword evidence="4 7" id="KW-0812">Transmembrane</keyword>
<feature type="transmembrane region" description="Helical" evidence="7">
    <location>
        <begin position="159"/>
        <end position="180"/>
    </location>
</feature>
<evidence type="ECO:0000256" key="6">
    <source>
        <dbReference type="ARBA" id="ARBA00023136"/>
    </source>
</evidence>
<evidence type="ECO:0000256" key="2">
    <source>
        <dbReference type="ARBA" id="ARBA00022448"/>
    </source>
</evidence>
<sequence>MKKGISREGLLLVVVVLFWFALYLHIPYQTPFLTGAGVAAGFTGTIVGAYGITQLFFRLPLGVLADYAGKHKIFVVLGAGLAGLACAVRILVPTGPGFLAANLISGCAASMWIAYMVLYSNYFSKKEQQKATSKVIMACNLGMCLAFVFSSCFYGKMGMSFLCGAGVLAGIAGVIGGLFVKEDLIPVNGKAGERPGIGTYLSVCGNKRLILFALLALIQQGIQMATAMSFTTQILENLGASALFIGCASIFYMIAAVASAQFASTDLCERKGPAFYVPLVFFLTAIYCILVPASGNIYVIFVLQAFPGMSTGILLSYLTSESMKEVPREKSSTAMGFFQAVYAVGMTLFPWAVGVLTENFDIKMGYNFLASAAFVGTVVSMIYYRKANEKKSFT</sequence>
<dbReference type="InterPro" id="IPR050189">
    <property type="entry name" value="MFS_Efflux_Transporters"/>
</dbReference>
<comment type="caution">
    <text evidence="9">The sequence shown here is derived from an EMBL/GenBank/DDBJ whole genome shotgun (WGS) entry which is preliminary data.</text>
</comment>
<keyword evidence="6 7" id="KW-0472">Membrane</keyword>
<gene>
    <name evidence="9" type="ORF">H9935_14405</name>
</gene>
<feature type="transmembrane region" description="Helical" evidence="7">
    <location>
        <begin position="209"/>
        <end position="230"/>
    </location>
</feature>
<evidence type="ECO:0000256" key="1">
    <source>
        <dbReference type="ARBA" id="ARBA00004651"/>
    </source>
</evidence>
<reference evidence="9" key="2">
    <citation type="submission" date="2021-04" db="EMBL/GenBank/DDBJ databases">
        <authorList>
            <person name="Gilroy R."/>
        </authorList>
    </citation>
    <scope>NUCLEOTIDE SEQUENCE</scope>
    <source>
        <strain evidence="9">ChiSxjej6B18-287</strain>
    </source>
</reference>
<evidence type="ECO:0000259" key="8">
    <source>
        <dbReference type="PROSITE" id="PS50850"/>
    </source>
</evidence>
<keyword evidence="5 7" id="KW-1133">Transmembrane helix</keyword>
<feature type="transmembrane region" description="Helical" evidence="7">
    <location>
        <begin position="332"/>
        <end position="353"/>
    </location>
</feature>
<dbReference type="SUPFAM" id="SSF103473">
    <property type="entry name" value="MFS general substrate transporter"/>
    <property type="match status" value="1"/>
</dbReference>
<dbReference type="PANTHER" id="PTHR43124">
    <property type="entry name" value="PURINE EFFLUX PUMP PBUE"/>
    <property type="match status" value="1"/>
</dbReference>
<comment type="subcellular location">
    <subcellularLocation>
        <location evidence="1">Cell membrane</location>
        <topology evidence="1">Multi-pass membrane protein</topology>
    </subcellularLocation>
</comment>
<feature type="domain" description="Major facilitator superfamily (MFS) profile" evidence="8">
    <location>
        <begin position="209"/>
        <end position="394"/>
    </location>
</feature>
<reference evidence="9" key="1">
    <citation type="journal article" date="2021" name="PeerJ">
        <title>Extensive microbial diversity within the chicken gut microbiome revealed by metagenomics and culture.</title>
        <authorList>
            <person name="Gilroy R."/>
            <person name="Ravi A."/>
            <person name="Getino M."/>
            <person name="Pursley I."/>
            <person name="Horton D.L."/>
            <person name="Alikhan N.F."/>
            <person name="Baker D."/>
            <person name="Gharbi K."/>
            <person name="Hall N."/>
            <person name="Watson M."/>
            <person name="Adriaenssens E.M."/>
            <person name="Foster-Nyarko E."/>
            <person name="Jarju S."/>
            <person name="Secka A."/>
            <person name="Antonio M."/>
            <person name="Oren A."/>
            <person name="Chaudhuri R.R."/>
            <person name="La Ragione R."/>
            <person name="Hildebrand F."/>
            <person name="Pallen M.J."/>
        </authorList>
    </citation>
    <scope>NUCLEOTIDE SEQUENCE</scope>
    <source>
        <strain evidence="9">ChiSxjej6B18-287</strain>
    </source>
</reference>
<feature type="transmembrane region" description="Helical" evidence="7">
    <location>
        <begin position="275"/>
        <end position="293"/>
    </location>
</feature>
<proteinExistence type="predicted"/>
<dbReference type="Proteomes" id="UP000823893">
    <property type="component" value="Unassembled WGS sequence"/>
</dbReference>
<feature type="transmembrane region" description="Helical" evidence="7">
    <location>
        <begin position="365"/>
        <end position="384"/>
    </location>
</feature>
<feature type="transmembrane region" description="Helical" evidence="7">
    <location>
        <begin position="242"/>
        <end position="263"/>
    </location>
</feature>
<dbReference type="PANTHER" id="PTHR43124:SF3">
    <property type="entry name" value="CHLORAMPHENICOL EFFLUX PUMP RV0191"/>
    <property type="match status" value="1"/>
</dbReference>
<evidence type="ECO:0000256" key="7">
    <source>
        <dbReference type="SAM" id="Phobius"/>
    </source>
</evidence>
<dbReference type="Pfam" id="PF07690">
    <property type="entry name" value="MFS_1"/>
    <property type="match status" value="1"/>
</dbReference>
<evidence type="ECO:0000256" key="4">
    <source>
        <dbReference type="ARBA" id="ARBA00022692"/>
    </source>
</evidence>
<dbReference type="GO" id="GO:0022857">
    <property type="term" value="F:transmembrane transporter activity"/>
    <property type="evidence" value="ECO:0007669"/>
    <property type="project" value="InterPro"/>
</dbReference>
<dbReference type="Gene3D" id="1.20.1250.20">
    <property type="entry name" value="MFS general substrate transporter like domains"/>
    <property type="match status" value="1"/>
</dbReference>
<feature type="transmembrane region" description="Helical" evidence="7">
    <location>
        <begin position="299"/>
        <end position="320"/>
    </location>
</feature>
<dbReference type="InterPro" id="IPR020846">
    <property type="entry name" value="MFS_dom"/>
</dbReference>
<evidence type="ECO:0000313" key="10">
    <source>
        <dbReference type="Proteomes" id="UP000823893"/>
    </source>
</evidence>
<feature type="transmembrane region" description="Helical" evidence="7">
    <location>
        <begin position="9"/>
        <end position="26"/>
    </location>
</feature>
<dbReference type="PROSITE" id="PS50850">
    <property type="entry name" value="MFS"/>
    <property type="match status" value="1"/>
</dbReference>
<feature type="transmembrane region" description="Helical" evidence="7">
    <location>
        <begin position="73"/>
        <end position="92"/>
    </location>
</feature>
<name>A0A9D2N7S0_9FIRM</name>
<keyword evidence="3" id="KW-1003">Cell membrane</keyword>
<evidence type="ECO:0000256" key="5">
    <source>
        <dbReference type="ARBA" id="ARBA00022989"/>
    </source>
</evidence>
<dbReference type="InterPro" id="IPR011701">
    <property type="entry name" value="MFS"/>
</dbReference>
<keyword evidence="2" id="KW-0813">Transport</keyword>
<accession>A0A9D2N7S0</accession>
<organism evidence="9 10">
    <name type="scientific">Candidatus Blautia merdigallinarum</name>
    <dbReference type="NCBI Taxonomy" id="2838495"/>
    <lineage>
        <taxon>Bacteria</taxon>
        <taxon>Bacillati</taxon>
        <taxon>Bacillota</taxon>
        <taxon>Clostridia</taxon>
        <taxon>Lachnospirales</taxon>
        <taxon>Lachnospiraceae</taxon>
        <taxon>Blautia</taxon>
    </lineage>
</organism>
<feature type="transmembrane region" description="Helical" evidence="7">
    <location>
        <begin position="32"/>
        <end position="52"/>
    </location>
</feature>
<protein>
    <submittedName>
        <fullName evidence="9">MFS transporter</fullName>
    </submittedName>
</protein>
<dbReference type="EMBL" id="DWWV01000200">
    <property type="protein sequence ID" value="HJC11962.1"/>
    <property type="molecule type" value="Genomic_DNA"/>
</dbReference>
<feature type="transmembrane region" description="Helical" evidence="7">
    <location>
        <begin position="135"/>
        <end position="153"/>
    </location>
</feature>
<feature type="transmembrane region" description="Helical" evidence="7">
    <location>
        <begin position="98"/>
        <end position="123"/>
    </location>
</feature>
<dbReference type="GO" id="GO:0005886">
    <property type="term" value="C:plasma membrane"/>
    <property type="evidence" value="ECO:0007669"/>
    <property type="project" value="UniProtKB-SubCell"/>
</dbReference>
<dbReference type="InterPro" id="IPR036259">
    <property type="entry name" value="MFS_trans_sf"/>
</dbReference>
<dbReference type="AlphaFoldDB" id="A0A9D2N7S0"/>
<evidence type="ECO:0000256" key="3">
    <source>
        <dbReference type="ARBA" id="ARBA00022475"/>
    </source>
</evidence>